<proteinExistence type="predicted"/>
<keyword evidence="3" id="KW-1185">Reference proteome</keyword>
<feature type="transmembrane region" description="Helical" evidence="1">
    <location>
        <begin position="114"/>
        <end position="134"/>
    </location>
</feature>
<reference evidence="2 3" key="1">
    <citation type="submission" date="2018-10" db="EMBL/GenBank/DDBJ databases">
        <title>A high-quality apple genome assembly.</title>
        <authorList>
            <person name="Hu J."/>
        </authorList>
    </citation>
    <scope>NUCLEOTIDE SEQUENCE [LARGE SCALE GENOMIC DNA]</scope>
    <source>
        <strain evidence="3">cv. HFTH1</strain>
        <tissue evidence="2">Young leaf</tissue>
    </source>
</reference>
<protein>
    <submittedName>
        <fullName evidence="2">Uncharacterized protein</fullName>
    </submittedName>
</protein>
<evidence type="ECO:0000313" key="2">
    <source>
        <dbReference type="EMBL" id="RXH98366.1"/>
    </source>
</evidence>
<organism evidence="2 3">
    <name type="scientific">Malus domestica</name>
    <name type="common">Apple</name>
    <name type="synonym">Pyrus malus</name>
    <dbReference type="NCBI Taxonomy" id="3750"/>
    <lineage>
        <taxon>Eukaryota</taxon>
        <taxon>Viridiplantae</taxon>
        <taxon>Streptophyta</taxon>
        <taxon>Embryophyta</taxon>
        <taxon>Tracheophyta</taxon>
        <taxon>Spermatophyta</taxon>
        <taxon>Magnoliopsida</taxon>
        <taxon>eudicotyledons</taxon>
        <taxon>Gunneridae</taxon>
        <taxon>Pentapetalae</taxon>
        <taxon>rosids</taxon>
        <taxon>fabids</taxon>
        <taxon>Rosales</taxon>
        <taxon>Rosaceae</taxon>
        <taxon>Amygdaloideae</taxon>
        <taxon>Maleae</taxon>
        <taxon>Malus</taxon>
    </lineage>
</organism>
<gene>
    <name evidence="2" type="ORF">DVH24_010691</name>
</gene>
<keyword evidence="1" id="KW-0812">Transmembrane</keyword>
<evidence type="ECO:0000313" key="3">
    <source>
        <dbReference type="Proteomes" id="UP000290289"/>
    </source>
</evidence>
<name>A0A498JTJ7_MALDO</name>
<dbReference type="AlphaFoldDB" id="A0A498JTJ7"/>
<feature type="transmembrane region" description="Helical" evidence="1">
    <location>
        <begin position="20"/>
        <end position="39"/>
    </location>
</feature>
<keyword evidence="1" id="KW-1133">Transmembrane helix</keyword>
<dbReference type="EMBL" id="RDQH01000331">
    <property type="protein sequence ID" value="RXH98366.1"/>
    <property type="molecule type" value="Genomic_DNA"/>
</dbReference>
<dbReference type="Proteomes" id="UP000290289">
    <property type="component" value="Chromosome 5"/>
</dbReference>
<accession>A0A498JTJ7</accession>
<keyword evidence="1" id="KW-0472">Membrane</keyword>
<comment type="caution">
    <text evidence="2">The sequence shown here is derived from an EMBL/GenBank/DDBJ whole genome shotgun (WGS) entry which is preliminary data.</text>
</comment>
<sequence>MPKKNQEEDRFEKMMYGMRIFRSDIALLIGVAKMSRILIITRSEIVGTRLDTSKLYILKDRKKPRNATIKTAREETVSIYQGVSLVMKDDMSDDVCCNVETKWLSFKGKMLSRIITMVFQQISSIVLLIIAYSYPIMRFLCIN</sequence>
<evidence type="ECO:0000256" key="1">
    <source>
        <dbReference type="SAM" id="Phobius"/>
    </source>
</evidence>